<evidence type="ECO:0000256" key="1">
    <source>
        <dbReference type="SAM" id="Phobius"/>
    </source>
</evidence>
<keyword evidence="3" id="KW-1185">Reference proteome</keyword>
<dbReference type="EMBL" id="CP117884">
    <property type="protein sequence ID" value="WDF83759.1"/>
    <property type="molecule type" value="Genomic_DNA"/>
</dbReference>
<feature type="transmembrane region" description="Helical" evidence="1">
    <location>
        <begin position="12"/>
        <end position="32"/>
    </location>
</feature>
<proteinExistence type="predicted"/>
<keyword evidence="1" id="KW-0812">Transmembrane</keyword>
<dbReference type="RefSeq" id="WP_274262146.1">
    <property type="nucleotide sequence ID" value="NZ_CP117884.1"/>
</dbReference>
<evidence type="ECO:0000313" key="2">
    <source>
        <dbReference type="EMBL" id="WDF83759.1"/>
    </source>
</evidence>
<dbReference type="Proteomes" id="UP001220377">
    <property type="component" value="Chromosome"/>
</dbReference>
<name>A0ABY7WUB9_9LACO</name>
<feature type="transmembrane region" description="Helical" evidence="1">
    <location>
        <begin position="81"/>
        <end position="110"/>
    </location>
</feature>
<protein>
    <submittedName>
        <fullName evidence="2">Uncharacterized protein</fullName>
    </submittedName>
</protein>
<reference evidence="2 3" key="1">
    <citation type="submission" date="2023-02" db="EMBL/GenBank/DDBJ databases">
        <title>Genome sequence of Lacticaseibacillus sp. KACC 23028.</title>
        <authorList>
            <person name="Kim S."/>
            <person name="Heo J."/>
            <person name="Kwon S.-W."/>
        </authorList>
    </citation>
    <scope>NUCLEOTIDE SEQUENCE [LARGE SCALE GENOMIC DNA]</scope>
    <source>
        <strain evidence="2 3">KACC 23028</strain>
    </source>
</reference>
<gene>
    <name evidence="2" type="ORF">PQ472_05845</name>
</gene>
<keyword evidence="1" id="KW-0472">Membrane</keyword>
<accession>A0ABY7WUB9</accession>
<keyword evidence="1" id="KW-1133">Transmembrane helix</keyword>
<sequence length="113" mass="11956">MKTKSQSQRSRYVETILCVGGGLIGLLTAVIQETAEHPPEIDRFTGTVDPRILGLMLVSIFAVCLPFFINDSHFYTSAFILFCGVVAMFCGGVAGLIGGGLITVGGVVALCRT</sequence>
<feature type="transmembrane region" description="Helical" evidence="1">
    <location>
        <begin position="52"/>
        <end position="69"/>
    </location>
</feature>
<organism evidence="2 3">
    <name type="scientific">Lacticaseibacillus pabuli</name>
    <dbReference type="NCBI Taxonomy" id="3025672"/>
    <lineage>
        <taxon>Bacteria</taxon>
        <taxon>Bacillati</taxon>
        <taxon>Bacillota</taxon>
        <taxon>Bacilli</taxon>
        <taxon>Lactobacillales</taxon>
        <taxon>Lactobacillaceae</taxon>
        <taxon>Lacticaseibacillus</taxon>
    </lineage>
</organism>
<evidence type="ECO:0000313" key="3">
    <source>
        <dbReference type="Proteomes" id="UP001220377"/>
    </source>
</evidence>